<evidence type="ECO:0000313" key="1">
    <source>
        <dbReference type="EMBL" id="WAH64898.1"/>
    </source>
</evidence>
<accession>A0AA47ET60</accession>
<dbReference type="EMBL" id="CP107241">
    <property type="protein sequence ID" value="WAH64898.1"/>
    <property type="molecule type" value="Genomic_DNA"/>
</dbReference>
<protein>
    <submittedName>
        <fullName evidence="1">Uncharacterized protein</fullName>
    </submittedName>
</protein>
<dbReference type="Proteomes" id="UP001164737">
    <property type="component" value="Chromosome"/>
</dbReference>
<dbReference type="AlphaFoldDB" id="A0AA47ET60"/>
<organism evidence="1 2">
    <name type="scientific">Xanthomonas hortorum</name>
    <dbReference type="NCBI Taxonomy" id="56454"/>
    <lineage>
        <taxon>Bacteria</taxon>
        <taxon>Pseudomonadati</taxon>
        <taxon>Pseudomonadota</taxon>
        <taxon>Gammaproteobacteria</taxon>
        <taxon>Lysobacterales</taxon>
        <taxon>Lysobacteraceae</taxon>
        <taxon>Xanthomonas</taxon>
    </lineage>
</organism>
<name>A0AA47ET60_9XANT</name>
<proteinExistence type="predicted"/>
<dbReference type="RefSeq" id="WP_023902352.1">
    <property type="nucleotide sequence ID" value="NZ_CP107241.1"/>
</dbReference>
<gene>
    <name evidence="1" type="ORF">OEG85_02570</name>
</gene>
<sequence length="45" mass="4952">MTFAIPFAQLQLQRAEPRSDTASGVASFALLGKTVRTKGRCRIEQ</sequence>
<evidence type="ECO:0000313" key="2">
    <source>
        <dbReference type="Proteomes" id="UP001164737"/>
    </source>
</evidence>
<reference evidence="1" key="1">
    <citation type="submission" date="2022-10" db="EMBL/GenBank/DDBJ databases">
        <title>Complete genome sequence resource for Xanthomonas hortorum isolated from Greek Oregano.</title>
        <authorList>
            <person name="Gonzalez-Tobon J."/>
            <person name="Helmann T.C."/>
            <person name="Daughtrey M."/>
            <person name="Stodghill P.V."/>
            <person name="Filiatrault M.J."/>
        </authorList>
    </citation>
    <scope>NUCLEOTIDE SEQUENCE</scope>
    <source>
        <strain evidence="1">Oregano 108</strain>
    </source>
</reference>